<gene>
    <name evidence="1" type="ORF">THITH_02135</name>
</gene>
<keyword evidence="2" id="KW-1185">Reference proteome</keyword>
<accession>W0DJV1</accession>
<reference evidence="1 2" key="1">
    <citation type="submission" date="2013-12" db="EMBL/GenBank/DDBJ databases">
        <authorList>
            <consortium name="DOE Joint Genome Institute"/>
            <person name="Muyzer G."/>
            <person name="Huntemann M."/>
            <person name="Han J."/>
            <person name="Chen A."/>
            <person name="Kyrpides N."/>
            <person name="Mavromatis K."/>
            <person name="Markowitz V."/>
            <person name="Palaniappan K."/>
            <person name="Ivanova N."/>
            <person name="Schaumberg A."/>
            <person name="Pati A."/>
            <person name="Liolios K."/>
            <person name="Nordberg H.P."/>
            <person name="Cantor M.N."/>
            <person name="Hua S.X."/>
            <person name="Woyke T."/>
        </authorList>
    </citation>
    <scope>NUCLEOTIDE SEQUENCE [LARGE SCALE GENOMIC DNA]</scope>
    <source>
        <strain evidence="1 2">ARh 1</strain>
    </source>
</reference>
<dbReference type="STRING" id="713585.THITH_02135"/>
<dbReference type="HOGENOM" id="CLU_114505_1_0_6"/>
<protein>
    <recommendedName>
        <fullName evidence="3">DUF3305 domain-containing protein</fullName>
    </recommendedName>
</protein>
<dbReference type="RefSeq" id="WP_006746169.1">
    <property type="nucleotide sequence ID" value="NZ_CP007029.1"/>
</dbReference>
<dbReference type="InterPro" id="IPR021736">
    <property type="entry name" value="DUF3305"/>
</dbReference>
<proteinExistence type="predicted"/>
<evidence type="ECO:0000313" key="1">
    <source>
        <dbReference type="EMBL" id="AHE97263.1"/>
    </source>
</evidence>
<dbReference type="KEGG" id="tti:THITH_02135"/>
<dbReference type="EMBL" id="CP007029">
    <property type="protein sequence ID" value="AHE97263.1"/>
    <property type="molecule type" value="Genomic_DNA"/>
</dbReference>
<dbReference type="Pfam" id="PF11749">
    <property type="entry name" value="DUF3305"/>
    <property type="match status" value="1"/>
</dbReference>
<dbReference type="AlphaFoldDB" id="W0DJV1"/>
<organism evidence="1 2">
    <name type="scientific">Thioalkalivibrio paradoxus ARh 1</name>
    <dbReference type="NCBI Taxonomy" id="713585"/>
    <lineage>
        <taxon>Bacteria</taxon>
        <taxon>Pseudomonadati</taxon>
        <taxon>Pseudomonadota</taxon>
        <taxon>Gammaproteobacteria</taxon>
        <taxon>Chromatiales</taxon>
        <taxon>Ectothiorhodospiraceae</taxon>
        <taxon>Thioalkalivibrio</taxon>
    </lineage>
</organism>
<evidence type="ECO:0008006" key="3">
    <source>
        <dbReference type="Google" id="ProtNLM"/>
    </source>
</evidence>
<name>W0DJV1_9GAMM</name>
<sequence length="175" mass="20043">MTQPNTDVHKRDAPNPAPQSFRVRVVMERRNRPDARWIRESWHLIGVTLDPGATESSANAQVIRASDQGEQYLWSGFEVRLYRDELESYYHNLLAREPKIFVVTHTDAEGRPEPFLVSLSYDEANAYEFGGEVVYNAAIPPVLYAWVEQYVLENYAPEPRIKRKRDCPGGDGSCT</sequence>
<evidence type="ECO:0000313" key="2">
    <source>
        <dbReference type="Proteomes" id="UP000005289"/>
    </source>
</evidence>
<dbReference type="Proteomes" id="UP000005289">
    <property type="component" value="Chromosome"/>
</dbReference>